<feature type="coiled-coil region" evidence="4">
    <location>
        <begin position="783"/>
        <end position="849"/>
    </location>
</feature>
<accession>A0A366Y2D0</accession>
<dbReference type="Pfam" id="PF13558">
    <property type="entry name" value="SbcC_Walker_B"/>
    <property type="match status" value="1"/>
</dbReference>
<reference evidence="6 7" key="1">
    <citation type="submission" date="2018-07" db="EMBL/GenBank/DDBJ databases">
        <title>Lottiidibacillus patelloidae gen. nov., sp. nov., isolated from the intestinal tract of a marine limpet and the reclassification of B. taeanensis BH030017T, B. algicola KMM 3737T and B. hwajinpoensis SW-72T as genus Lottiidibacillus.</title>
        <authorList>
            <person name="Liu R."/>
            <person name="Huang Z."/>
        </authorList>
    </citation>
    <scope>NUCLEOTIDE SEQUENCE [LARGE SCALE GENOMIC DNA]</scope>
    <source>
        <strain evidence="6 7">BH030017</strain>
    </source>
</reference>
<sequence>MKPIKLTMTAFGPYKHTEVVDFNQLEHHRLFVISGSTGAGKTTIFDAICFALFGEASGEERHEAKMLRSHFADDDVHTAVELEFQIHSRKYRVLRQIPHVKEGNKTATGERYELYEYKDGEESPCVERFKVTDVNQKIEAILGLTKDQFSQIVMLPQGEFRKLLTSETENKEEILRRIFKTHSYKQIAEKLREKKKAIQTTFEAQVREREIYMNQLKGLLPERDGSELIAILSEEHYNTHQVLTALNSEISFYEKEAARQLEVLNEADQAYHTAYEIYHTAKAINDRFILLDEKRKHQEELLQKEDIIKEKEQNLKLAELAANLEIYEKSTNDAKNDVIAKENILTKAKAAKAHAEKALHEAKAAYEIEEKKEEQREQLAKELNRLKEFLPIVEELDKKQKSVRKLERERDKFFIQLNGLIKQLQDEQQQKIELMNQIRPLEQSVELLPEKTDTLTKLREQSKGITTYINKREETKAAYNEAKALFETFNITKSSFDFLEKRWIEGQASFLALHLEAGSPCPVCGSTEHPEKAAHHTDIPTKEELDYKKQEKEEAENLYIAAKSKYETLKDQLQKLKEEVENENFNTDNIHEQYENLVARGKKLKKEVDQIQKGQEHLKKLKAVLEDLEKQLEQRTEQKAETEQSYHDAKSTYTTEAALLNQAVEKIPNELQSLDKLHGKIQQVEQQQKNFEQKWKEAQERYQKASETLLTMTANEDHVVNDLTEIKRKLEQIKAVFSDQLQKVGFSNEQSYNDAKMEKSLRQTLKEEVDHYYKRMSTTAEFIKELENELSGKEHRNLEQLQETVTMLKEKVEEAKEASQQTKHYYQEAEKLKQHLHDAGESLKDIEKELQVMDDLYNVVRGDNPKKISFERYLQIEFLEQIILAANERLKQLSNGQYYLIRSTRREKHGKQSGLGLDVYDAYTGQIRDVKSLSGGEKFNASLCLALGMADVIQSFEGGISIETMFIDEGFGSLDEESLHKAIDTLVELQQSGRMIGVISHVQELKQAMPAILDVQKTQEGYSRTRFIVK</sequence>
<feature type="coiled-coil region" evidence="4">
    <location>
        <begin position="674"/>
        <end position="708"/>
    </location>
</feature>
<gene>
    <name evidence="6" type="ORF">DS031_03990</name>
</gene>
<dbReference type="InterPro" id="IPR038729">
    <property type="entry name" value="Rad50/SbcC_AAA"/>
</dbReference>
<feature type="domain" description="Rad50/SbcC-type AAA" evidence="5">
    <location>
        <begin position="5"/>
        <end position="211"/>
    </location>
</feature>
<dbReference type="AlphaFoldDB" id="A0A366Y2D0"/>
<dbReference type="PANTHER" id="PTHR32114">
    <property type="entry name" value="ABC TRANSPORTER ABCH.3"/>
    <property type="match status" value="1"/>
</dbReference>
<dbReference type="Pfam" id="PF13476">
    <property type="entry name" value="AAA_23"/>
    <property type="match status" value="1"/>
</dbReference>
<feature type="coiled-coil region" evidence="4">
    <location>
        <begin position="294"/>
        <end position="437"/>
    </location>
</feature>
<dbReference type="PANTHER" id="PTHR32114:SF2">
    <property type="entry name" value="ABC TRANSPORTER ABCH.3"/>
    <property type="match status" value="1"/>
</dbReference>
<evidence type="ECO:0000256" key="4">
    <source>
        <dbReference type="SAM" id="Coils"/>
    </source>
</evidence>
<dbReference type="RefSeq" id="WP_113804629.1">
    <property type="nucleotide sequence ID" value="NZ_QOCW01000002.1"/>
</dbReference>
<organism evidence="6 7">
    <name type="scientific">Bacillus taeanensis</name>
    <dbReference type="NCBI Taxonomy" id="273032"/>
    <lineage>
        <taxon>Bacteria</taxon>
        <taxon>Bacillati</taxon>
        <taxon>Bacillota</taxon>
        <taxon>Bacilli</taxon>
        <taxon>Bacillales</taxon>
        <taxon>Bacillaceae</taxon>
        <taxon>Bacillus</taxon>
    </lineage>
</organism>
<keyword evidence="4" id="KW-0175">Coiled coil</keyword>
<evidence type="ECO:0000256" key="3">
    <source>
        <dbReference type="ARBA" id="ARBA00013368"/>
    </source>
</evidence>
<dbReference type="InterPro" id="IPR027417">
    <property type="entry name" value="P-loop_NTPase"/>
</dbReference>
<comment type="subunit">
    <text evidence="2">Heterodimer of SbcC and SbcD.</text>
</comment>
<dbReference type="GO" id="GO:0006302">
    <property type="term" value="P:double-strand break repair"/>
    <property type="evidence" value="ECO:0007669"/>
    <property type="project" value="InterPro"/>
</dbReference>
<evidence type="ECO:0000256" key="2">
    <source>
        <dbReference type="ARBA" id="ARBA00011322"/>
    </source>
</evidence>
<keyword evidence="7" id="KW-1185">Reference proteome</keyword>
<name>A0A366Y2D0_9BACI</name>
<comment type="similarity">
    <text evidence="1">Belongs to the SMC family. SbcC subfamily.</text>
</comment>
<dbReference type="Proteomes" id="UP000253314">
    <property type="component" value="Unassembled WGS sequence"/>
</dbReference>
<evidence type="ECO:0000256" key="1">
    <source>
        <dbReference type="ARBA" id="ARBA00006930"/>
    </source>
</evidence>
<dbReference type="GO" id="GO:0016887">
    <property type="term" value="F:ATP hydrolysis activity"/>
    <property type="evidence" value="ECO:0007669"/>
    <property type="project" value="InterPro"/>
</dbReference>
<dbReference type="SUPFAM" id="SSF52540">
    <property type="entry name" value="P-loop containing nucleoside triphosphate hydrolases"/>
    <property type="match status" value="1"/>
</dbReference>
<protein>
    <recommendedName>
        <fullName evidence="3">Nuclease SbcCD subunit C</fullName>
    </recommendedName>
</protein>
<dbReference type="OrthoDB" id="9795626at2"/>
<evidence type="ECO:0000313" key="6">
    <source>
        <dbReference type="EMBL" id="RBW71149.1"/>
    </source>
</evidence>
<feature type="coiled-coil region" evidence="4">
    <location>
        <begin position="552"/>
        <end position="645"/>
    </location>
</feature>
<dbReference type="EMBL" id="QOCW01000002">
    <property type="protein sequence ID" value="RBW71149.1"/>
    <property type="molecule type" value="Genomic_DNA"/>
</dbReference>
<comment type="caution">
    <text evidence="6">The sequence shown here is derived from an EMBL/GenBank/DDBJ whole genome shotgun (WGS) entry which is preliminary data.</text>
</comment>
<proteinExistence type="inferred from homology"/>
<evidence type="ECO:0000313" key="7">
    <source>
        <dbReference type="Proteomes" id="UP000253314"/>
    </source>
</evidence>
<evidence type="ECO:0000259" key="5">
    <source>
        <dbReference type="Pfam" id="PF13476"/>
    </source>
</evidence>
<dbReference type="Gene3D" id="3.40.50.300">
    <property type="entry name" value="P-loop containing nucleotide triphosphate hydrolases"/>
    <property type="match status" value="2"/>
</dbReference>